<evidence type="ECO:0000256" key="1">
    <source>
        <dbReference type="ARBA" id="ARBA00006964"/>
    </source>
</evidence>
<feature type="binding site" evidence="6">
    <location>
        <position position="65"/>
    </location>
    <ligand>
        <name>a divalent metal cation</name>
        <dbReference type="ChEBI" id="CHEBI:60240"/>
        <label>1</label>
    </ligand>
</feature>
<comment type="subunit">
    <text evidence="2">Homohexamer.</text>
</comment>
<organism evidence="7 8">
    <name type="scientific">Chryseobacterium luteum</name>
    <dbReference type="NCBI Taxonomy" id="421531"/>
    <lineage>
        <taxon>Bacteria</taxon>
        <taxon>Pseudomonadati</taxon>
        <taxon>Bacteroidota</taxon>
        <taxon>Flavobacteriia</taxon>
        <taxon>Flavobacteriales</taxon>
        <taxon>Weeksellaceae</taxon>
        <taxon>Chryseobacterium group</taxon>
        <taxon>Chryseobacterium</taxon>
    </lineage>
</organism>
<dbReference type="Proteomes" id="UP000028703">
    <property type="component" value="Unassembled WGS sequence"/>
</dbReference>
<keyword evidence="4 5" id="KW-0479">Metal-binding</keyword>
<accession>A0A085ZGP9</accession>
<dbReference type="STRING" id="421531.IX38_11645"/>
<dbReference type="PANTHER" id="PTHR13799">
    <property type="entry name" value="NGG1 INTERACTING FACTOR 3"/>
    <property type="match status" value="1"/>
</dbReference>
<evidence type="ECO:0000256" key="4">
    <source>
        <dbReference type="ARBA" id="ARBA00022723"/>
    </source>
</evidence>
<feature type="binding site" evidence="6">
    <location>
        <position position="331"/>
    </location>
    <ligand>
        <name>a divalent metal cation</name>
        <dbReference type="ChEBI" id="CHEBI:60240"/>
        <label>1</label>
    </ligand>
</feature>
<sequence length="365" mass="40954">MTISEVISKIENRIPLQQAEDFDNVGLLCGIPDRNVSGILVCHDALENVIDEAIQKNCNLVVCFHPIIFSGLKSLTGKNYVERAVLKAIENKIAIYAIHTAFDNDFFGVNHQICSQLGLKDLKILQPKKNNLKQLSVFVPKDYSGKVKEALFDAGAGNIGFYDECSFTLSGNGTFRPVEGSNPFSGQRNIRENADEDMISVIFEDYKKGKIISAMKAAHPYEEVAYQIYQLDNENQYSGLGMYGDFEEGIDEQDFLKLVKEKFSLEVIKHSDFTRKKIKRVGVLGGSGAGGIRSAMAQKCDAYLTGDIKYHDYFLSESKMLICDIGHYESEQFVTQQLFEILSQKFSTFAISKSIEKTNPVNYFI</sequence>
<dbReference type="GO" id="GO:0046872">
    <property type="term" value="F:metal ion binding"/>
    <property type="evidence" value="ECO:0007669"/>
    <property type="project" value="UniProtKB-UniRule"/>
</dbReference>
<dbReference type="OrthoDB" id="9792792at2"/>
<protein>
    <recommendedName>
        <fullName evidence="3 5">GTP cyclohydrolase 1 type 2 homolog</fullName>
    </recommendedName>
</protein>
<evidence type="ECO:0000256" key="5">
    <source>
        <dbReference type="PIRNR" id="PIRNR037489"/>
    </source>
</evidence>
<dbReference type="SUPFAM" id="SSF102705">
    <property type="entry name" value="NIF3 (NGG1p interacting factor 3)-like"/>
    <property type="match status" value="1"/>
</dbReference>
<evidence type="ECO:0000313" key="7">
    <source>
        <dbReference type="EMBL" id="KFF03613.1"/>
    </source>
</evidence>
<comment type="caution">
    <text evidence="7">The sequence shown here is derived from an EMBL/GenBank/DDBJ whole genome shotgun (WGS) entry which is preliminary data.</text>
</comment>
<feature type="binding site" evidence="6">
    <location>
        <position position="103"/>
    </location>
    <ligand>
        <name>a divalent metal cation</name>
        <dbReference type="ChEBI" id="CHEBI:60240"/>
        <label>1</label>
    </ligand>
</feature>
<dbReference type="eggNOG" id="COG0327">
    <property type="taxonomic scope" value="Bacteria"/>
</dbReference>
<dbReference type="InterPro" id="IPR036069">
    <property type="entry name" value="DUF34/NIF3_sf"/>
</dbReference>
<dbReference type="PANTHER" id="PTHR13799:SF14">
    <property type="entry name" value="GTP CYCLOHYDROLASE 1 TYPE 2 HOMOLOG"/>
    <property type="match status" value="1"/>
</dbReference>
<dbReference type="Gene3D" id="3.40.1390.30">
    <property type="entry name" value="NIF3 (NGG1p interacting factor 3)-like"/>
    <property type="match status" value="1"/>
</dbReference>
<comment type="similarity">
    <text evidence="1 5">Belongs to the GTP cyclohydrolase I type 2/NIF3 family.</text>
</comment>
<reference evidence="7 8" key="1">
    <citation type="submission" date="2014-07" db="EMBL/GenBank/DDBJ databases">
        <title>Genome of Chryseobacterium luteum DSM 18605.</title>
        <authorList>
            <person name="Stropko S.J."/>
            <person name="Pipes S.E."/>
            <person name="Newman J.D."/>
        </authorList>
    </citation>
    <scope>NUCLEOTIDE SEQUENCE [LARGE SCALE GENOMIC DNA]</scope>
    <source>
        <strain evidence="7 8">DSM 18605</strain>
    </source>
</reference>
<dbReference type="Pfam" id="PF01784">
    <property type="entry name" value="DUF34_NIF3"/>
    <property type="match status" value="1"/>
</dbReference>
<keyword evidence="8" id="KW-1185">Reference proteome</keyword>
<dbReference type="InterPro" id="IPR002678">
    <property type="entry name" value="DUF34/NIF3"/>
</dbReference>
<evidence type="ECO:0000256" key="6">
    <source>
        <dbReference type="PIRSR" id="PIRSR602678-1"/>
    </source>
</evidence>
<dbReference type="GO" id="GO:0005737">
    <property type="term" value="C:cytoplasm"/>
    <property type="evidence" value="ECO:0007669"/>
    <property type="project" value="TreeGrafter"/>
</dbReference>
<dbReference type="AlphaFoldDB" id="A0A085ZGP9"/>
<gene>
    <name evidence="7" type="ORF">IX38_11645</name>
</gene>
<dbReference type="PIRSF" id="PIRSF037489">
    <property type="entry name" value="UCP037489_NIF3_YqfO"/>
    <property type="match status" value="1"/>
</dbReference>
<dbReference type="InterPro" id="IPR015867">
    <property type="entry name" value="N-reg_PII/ATP_PRibTrfase_C"/>
</dbReference>
<dbReference type="NCBIfam" id="TIGR00486">
    <property type="entry name" value="YbgI_SA1388"/>
    <property type="match status" value="1"/>
</dbReference>
<dbReference type="Gene3D" id="3.30.70.120">
    <property type="match status" value="1"/>
</dbReference>
<dbReference type="EMBL" id="JPRO01000008">
    <property type="protein sequence ID" value="KFF03613.1"/>
    <property type="molecule type" value="Genomic_DNA"/>
</dbReference>
<dbReference type="RefSeq" id="WP_034704885.1">
    <property type="nucleotide sequence ID" value="NZ_JPRO01000008.1"/>
</dbReference>
<name>A0A085ZGP9_9FLAO</name>
<evidence type="ECO:0000256" key="2">
    <source>
        <dbReference type="ARBA" id="ARBA00011643"/>
    </source>
</evidence>
<dbReference type="InterPro" id="IPR017221">
    <property type="entry name" value="DUF34/NIF3_bac"/>
</dbReference>
<dbReference type="FunFam" id="3.40.1390.30:FF:000001">
    <property type="entry name" value="GTP cyclohydrolase 1 type 2"/>
    <property type="match status" value="1"/>
</dbReference>
<evidence type="ECO:0000313" key="8">
    <source>
        <dbReference type="Proteomes" id="UP000028703"/>
    </source>
</evidence>
<proteinExistence type="inferred from homology"/>
<feature type="binding site" evidence="6">
    <location>
        <position position="327"/>
    </location>
    <ligand>
        <name>a divalent metal cation</name>
        <dbReference type="ChEBI" id="CHEBI:60240"/>
        <label>1</label>
    </ligand>
</feature>
<evidence type="ECO:0000256" key="3">
    <source>
        <dbReference type="ARBA" id="ARBA00022112"/>
    </source>
</evidence>